<gene>
    <name evidence="2" type="ORF">J2I48_17120</name>
</gene>
<feature type="transmembrane region" description="Helical" evidence="1">
    <location>
        <begin position="6"/>
        <end position="23"/>
    </location>
</feature>
<dbReference type="Proteomes" id="UP000664795">
    <property type="component" value="Unassembled WGS sequence"/>
</dbReference>
<dbReference type="AlphaFoldDB" id="A0A939G5X9"/>
<reference evidence="2 3" key="1">
    <citation type="submission" date="2021-03" db="EMBL/GenBank/DDBJ databases">
        <title>Fibrella sp. HMF5036 genome sequencing and assembly.</title>
        <authorList>
            <person name="Kang H."/>
            <person name="Kim H."/>
            <person name="Bae S."/>
            <person name="Joh K."/>
        </authorList>
    </citation>
    <scope>NUCLEOTIDE SEQUENCE [LARGE SCALE GENOMIC DNA]</scope>
    <source>
        <strain evidence="2 3">HMF5036</strain>
    </source>
</reference>
<keyword evidence="1" id="KW-0812">Transmembrane</keyword>
<name>A0A939G5X9_9BACT</name>
<keyword evidence="3" id="KW-1185">Reference proteome</keyword>
<proteinExistence type="predicted"/>
<accession>A0A939G5X9</accession>
<dbReference type="Pfam" id="PF10066">
    <property type="entry name" value="DUF2304"/>
    <property type="match status" value="1"/>
</dbReference>
<dbReference type="EMBL" id="JAFMYU010000014">
    <property type="protein sequence ID" value="MBO0932734.1"/>
    <property type="molecule type" value="Genomic_DNA"/>
</dbReference>
<dbReference type="InterPro" id="IPR019277">
    <property type="entry name" value="DUF2304"/>
</dbReference>
<evidence type="ECO:0000313" key="3">
    <source>
        <dbReference type="Proteomes" id="UP000664795"/>
    </source>
</evidence>
<evidence type="ECO:0000313" key="2">
    <source>
        <dbReference type="EMBL" id="MBO0932734.1"/>
    </source>
</evidence>
<organism evidence="2 3">
    <name type="scientific">Fibrella aquatilis</name>
    <dbReference type="NCBI Taxonomy" id="2817059"/>
    <lineage>
        <taxon>Bacteria</taxon>
        <taxon>Pseudomonadati</taxon>
        <taxon>Bacteroidota</taxon>
        <taxon>Cytophagia</taxon>
        <taxon>Cytophagales</taxon>
        <taxon>Spirosomataceae</taxon>
        <taxon>Fibrella</taxon>
    </lineage>
</organism>
<sequence length="110" mass="12193">MTPIKILLALPLLGLVLLFLTRLQNQTFYRLSLILVALVGLTLVLFPELSTQIAVAVGVGRGVDLVIYVGGVVFFIGMVVLYSKLRRIERTQTEIIRNMTLNQAKPLNQA</sequence>
<keyword evidence="1" id="KW-0472">Membrane</keyword>
<feature type="transmembrane region" description="Helical" evidence="1">
    <location>
        <begin position="35"/>
        <end position="59"/>
    </location>
</feature>
<keyword evidence="1" id="KW-1133">Transmembrane helix</keyword>
<feature type="transmembrane region" description="Helical" evidence="1">
    <location>
        <begin position="65"/>
        <end position="82"/>
    </location>
</feature>
<dbReference type="RefSeq" id="WP_207336699.1">
    <property type="nucleotide sequence ID" value="NZ_JAFMYU010000014.1"/>
</dbReference>
<comment type="caution">
    <text evidence="2">The sequence shown here is derived from an EMBL/GenBank/DDBJ whole genome shotgun (WGS) entry which is preliminary data.</text>
</comment>
<evidence type="ECO:0000256" key="1">
    <source>
        <dbReference type="SAM" id="Phobius"/>
    </source>
</evidence>
<protein>
    <submittedName>
        <fullName evidence="2">DUF2304 domain-containing protein</fullName>
    </submittedName>
</protein>